<evidence type="ECO:0000256" key="6">
    <source>
        <dbReference type="ARBA" id="ARBA00022692"/>
    </source>
</evidence>
<dbReference type="EMBL" id="QYBB01000019">
    <property type="protein sequence ID" value="RYC30953.1"/>
    <property type="molecule type" value="Genomic_DNA"/>
</dbReference>
<gene>
    <name evidence="19" type="ORF">D3273_16440</name>
</gene>
<reference evidence="19 20" key="2">
    <citation type="submission" date="2019-02" db="EMBL/GenBank/DDBJ databases">
        <title>'Lichenibacterium ramalinii' gen. nov. sp. nov., 'Lichenibacterium minor' gen. nov. sp. nov.</title>
        <authorList>
            <person name="Pankratov T."/>
        </authorList>
    </citation>
    <scope>NUCLEOTIDE SEQUENCE [LARGE SCALE GENOMIC DNA]</scope>
    <source>
        <strain evidence="19 20">RmlP026</strain>
    </source>
</reference>
<dbReference type="InterPro" id="IPR037066">
    <property type="entry name" value="Plug_dom_sf"/>
</dbReference>
<protein>
    <submittedName>
        <fullName evidence="19">TonB-dependent siderophore receptor</fullName>
    </submittedName>
</protein>
<keyword evidence="8" id="KW-0408">Iron</keyword>
<evidence type="ECO:0000256" key="1">
    <source>
        <dbReference type="ARBA" id="ARBA00004571"/>
    </source>
</evidence>
<dbReference type="Gene3D" id="2.170.130.10">
    <property type="entry name" value="TonB-dependent receptor, plug domain"/>
    <property type="match status" value="1"/>
</dbReference>
<dbReference type="SUPFAM" id="SSF56935">
    <property type="entry name" value="Porins"/>
    <property type="match status" value="1"/>
</dbReference>
<comment type="caution">
    <text evidence="19">The sequence shown here is derived from an EMBL/GenBank/DDBJ whole genome shotgun (WGS) entry which is preliminary data.</text>
</comment>
<dbReference type="Proteomes" id="UP000290759">
    <property type="component" value="Unassembled WGS sequence"/>
</dbReference>
<dbReference type="Gene3D" id="2.40.170.20">
    <property type="entry name" value="TonB-dependent receptor, beta-barrel domain"/>
    <property type="match status" value="1"/>
</dbReference>
<evidence type="ECO:0000256" key="2">
    <source>
        <dbReference type="ARBA" id="ARBA00009810"/>
    </source>
</evidence>
<dbReference type="PANTHER" id="PTHR32552:SF68">
    <property type="entry name" value="FERRICHROME OUTER MEMBRANE TRANSPORTER_PHAGE RECEPTOR"/>
    <property type="match status" value="1"/>
</dbReference>
<evidence type="ECO:0000259" key="18">
    <source>
        <dbReference type="Pfam" id="PF07715"/>
    </source>
</evidence>
<evidence type="ECO:0000256" key="4">
    <source>
        <dbReference type="ARBA" id="ARBA00022452"/>
    </source>
</evidence>
<evidence type="ECO:0000256" key="11">
    <source>
        <dbReference type="ARBA" id="ARBA00023136"/>
    </source>
</evidence>
<dbReference type="PANTHER" id="PTHR32552">
    <property type="entry name" value="FERRICHROME IRON RECEPTOR-RELATED"/>
    <property type="match status" value="1"/>
</dbReference>
<dbReference type="NCBIfam" id="TIGR01783">
    <property type="entry name" value="TonB-siderophor"/>
    <property type="match status" value="1"/>
</dbReference>
<feature type="signal peptide" evidence="16">
    <location>
        <begin position="1"/>
        <end position="31"/>
    </location>
</feature>
<evidence type="ECO:0000256" key="8">
    <source>
        <dbReference type="ARBA" id="ARBA00023004"/>
    </source>
</evidence>
<sequence length="718" mass="77522">MTGPARMRSLLGATALVSSLVALRQPALAQAANGTVELETIEVQGTARRPVDTPEGTTGYVVTRERAGTKTDTPAVAVPQSSTTVTRQELNDRDVQTLGQALNYTPGVTTGAFGYDPRFDSFFVRGFDVTYTGLYRDGLRLGGGTFSIPKTEPYGLQSITVLRGPASGLYGLGSPGGIVDSVTKRPPASPFGELQLQLGSYDRRQVNFDLGGPVAGNDQFSYRVTGLLRNSDTFQPGGKDDRTYIAPAVTWRPDGDTSLTVMAEHLTSLNTGNASYYNDATAPTAREKLTRIYSNDPAFGNLSQEQYRIEYAFEKRVNDWLTLRQNFRYYHVDSDLKYTEVDTVDLDAGTAGRSTGQLVDNFGIVTIDNQAELRAALGPVASTSLFGIDYSHQSFTEARGFGTAPDLDLVHPNYGAQAIYAPTLDRLTRQSLDDLGLYVQEQTRLGGFLLTLNGREDIVRQDSADTTSGVQRPRDSAFTGRAALTYLFANGVAPYVSYATEFAPQLGVDAAGRTFAPTTGDQKEVGVKYDVPGARTLLTAALFDISQDNVLRTDPDNLTFQLATGQVESKGLELEATTNPVDGLNLTAAYSHLDAVITRGDADTTGKQFSGIPRDSVSVFAKYTMQPGSVLAGLGFGGGVRFVGESYGDDQNTFRNTASTLFDAVVDYDAGQLDRSLAGLHAQVNANNLFDRFVVSCQTGYCYRGEPRQVIGSLVYRF</sequence>
<keyword evidence="5" id="KW-0410">Iron transport</keyword>
<evidence type="ECO:0000256" key="9">
    <source>
        <dbReference type="ARBA" id="ARBA00023065"/>
    </source>
</evidence>
<dbReference type="Pfam" id="PF00593">
    <property type="entry name" value="TonB_dep_Rec_b-barrel"/>
    <property type="match status" value="1"/>
</dbReference>
<dbReference type="GO" id="GO:0038023">
    <property type="term" value="F:signaling receptor activity"/>
    <property type="evidence" value="ECO:0007669"/>
    <property type="project" value="InterPro"/>
</dbReference>
<dbReference type="OrthoDB" id="9760333at2"/>
<dbReference type="InterPro" id="IPR010105">
    <property type="entry name" value="TonB_sidphr_rcpt"/>
</dbReference>
<evidence type="ECO:0000256" key="13">
    <source>
        <dbReference type="ARBA" id="ARBA00023237"/>
    </source>
</evidence>
<evidence type="ECO:0000256" key="15">
    <source>
        <dbReference type="RuleBase" id="RU003357"/>
    </source>
</evidence>
<evidence type="ECO:0000256" key="3">
    <source>
        <dbReference type="ARBA" id="ARBA00022448"/>
    </source>
</evidence>
<keyword evidence="6 14" id="KW-0812">Transmembrane</keyword>
<evidence type="ECO:0000256" key="12">
    <source>
        <dbReference type="ARBA" id="ARBA00023170"/>
    </source>
</evidence>
<feature type="domain" description="TonB-dependent receptor-like beta-barrel" evidence="17">
    <location>
        <begin position="272"/>
        <end position="689"/>
    </location>
</feature>
<dbReference type="InterPro" id="IPR036942">
    <property type="entry name" value="Beta-barrel_TonB_sf"/>
</dbReference>
<dbReference type="AlphaFoldDB" id="A0A4Q2U381"/>
<keyword evidence="3 14" id="KW-0813">Transport</keyword>
<dbReference type="GO" id="GO:0009279">
    <property type="term" value="C:cell outer membrane"/>
    <property type="evidence" value="ECO:0007669"/>
    <property type="project" value="UniProtKB-SubCell"/>
</dbReference>
<evidence type="ECO:0000313" key="20">
    <source>
        <dbReference type="Proteomes" id="UP000290759"/>
    </source>
</evidence>
<evidence type="ECO:0000256" key="5">
    <source>
        <dbReference type="ARBA" id="ARBA00022496"/>
    </source>
</evidence>
<dbReference type="GO" id="GO:0015891">
    <property type="term" value="P:siderophore transport"/>
    <property type="evidence" value="ECO:0007669"/>
    <property type="project" value="InterPro"/>
</dbReference>
<evidence type="ECO:0000256" key="14">
    <source>
        <dbReference type="PROSITE-ProRule" id="PRU01360"/>
    </source>
</evidence>
<reference evidence="19 20" key="1">
    <citation type="submission" date="2018-12" db="EMBL/GenBank/DDBJ databases">
        <authorList>
            <person name="Grouzdev D.S."/>
            <person name="Krutkina M.S."/>
        </authorList>
    </citation>
    <scope>NUCLEOTIDE SEQUENCE [LARGE SCALE GENOMIC DNA]</scope>
    <source>
        <strain evidence="19 20">RmlP026</strain>
    </source>
</reference>
<dbReference type="InterPro" id="IPR012910">
    <property type="entry name" value="Plug_dom"/>
</dbReference>
<dbReference type="PROSITE" id="PS52016">
    <property type="entry name" value="TONB_DEPENDENT_REC_3"/>
    <property type="match status" value="1"/>
</dbReference>
<name>A0A4Q2U381_9HYPH</name>
<evidence type="ECO:0000313" key="19">
    <source>
        <dbReference type="EMBL" id="RYC30953.1"/>
    </source>
</evidence>
<proteinExistence type="inferred from homology"/>
<feature type="domain" description="TonB-dependent receptor plug" evidence="18">
    <location>
        <begin position="77"/>
        <end position="178"/>
    </location>
</feature>
<keyword evidence="13 14" id="KW-0998">Cell outer membrane</keyword>
<evidence type="ECO:0000256" key="7">
    <source>
        <dbReference type="ARBA" id="ARBA00022729"/>
    </source>
</evidence>
<evidence type="ECO:0000259" key="17">
    <source>
        <dbReference type="Pfam" id="PF00593"/>
    </source>
</evidence>
<accession>A0A4Q2U381</accession>
<keyword evidence="12 19" id="KW-0675">Receptor</keyword>
<comment type="subcellular location">
    <subcellularLocation>
        <location evidence="1 14">Cell outer membrane</location>
        <topology evidence="1 14">Multi-pass membrane protein</topology>
    </subcellularLocation>
</comment>
<organism evidence="19 20">
    <name type="scientific">Lichenibacterium minor</name>
    <dbReference type="NCBI Taxonomy" id="2316528"/>
    <lineage>
        <taxon>Bacteria</taxon>
        <taxon>Pseudomonadati</taxon>
        <taxon>Pseudomonadota</taxon>
        <taxon>Alphaproteobacteria</taxon>
        <taxon>Hyphomicrobiales</taxon>
        <taxon>Lichenihabitantaceae</taxon>
        <taxon>Lichenibacterium</taxon>
    </lineage>
</organism>
<keyword evidence="10 15" id="KW-0798">TonB box</keyword>
<dbReference type="Pfam" id="PF07715">
    <property type="entry name" value="Plug"/>
    <property type="match status" value="1"/>
</dbReference>
<dbReference type="InterPro" id="IPR039426">
    <property type="entry name" value="TonB-dep_rcpt-like"/>
</dbReference>
<comment type="similarity">
    <text evidence="2 14 15">Belongs to the TonB-dependent receptor family.</text>
</comment>
<evidence type="ECO:0000256" key="16">
    <source>
        <dbReference type="SAM" id="SignalP"/>
    </source>
</evidence>
<evidence type="ECO:0000256" key="10">
    <source>
        <dbReference type="ARBA" id="ARBA00023077"/>
    </source>
</evidence>
<keyword evidence="9" id="KW-0406">Ion transport</keyword>
<keyword evidence="7 16" id="KW-0732">Signal</keyword>
<feature type="chain" id="PRO_5020556269" evidence="16">
    <location>
        <begin position="32"/>
        <end position="718"/>
    </location>
</feature>
<keyword evidence="4 14" id="KW-1134">Transmembrane beta strand</keyword>
<dbReference type="GO" id="GO:0015344">
    <property type="term" value="F:siderophore uptake transmembrane transporter activity"/>
    <property type="evidence" value="ECO:0007669"/>
    <property type="project" value="TreeGrafter"/>
</dbReference>
<keyword evidence="11 14" id="KW-0472">Membrane</keyword>
<dbReference type="InterPro" id="IPR000531">
    <property type="entry name" value="Beta-barrel_TonB"/>
</dbReference>
<dbReference type="CDD" id="cd01347">
    <property type="entry name" value="ligand_gated_channel"/>
    <property type="match status" value="1"/>
</dbReference>
<keyword evidence="20" id="KW-1185">Reference proteome</keyword>